<reference evidence="1 2" key="1">
    <citation type="submission" date="2022-03" db="EMBL/GenBank/DDBJ databases">
        <authorList>
            <person name="Nunn A."/>
            <person name="Chopra R."/>
            <person name="Nunn A."/>
            <person name="Contreras Garrido A."/>
        </authorList>
    </citation>
    <scope>NUCLEOTIDE SEQUENCE [LARGE SCALE GENOMIC DNA]</scope>
</reference>
<evidence type="ECO:0000313" key="2">
    <source>
        <dbReference type="Proteomes" id="UP000836841"/>
    </source>
</evidence>
<dbReference type="EMBL" id="CAJVSB020000230">
    <property type="protein sequence ID" value="CAH2042938.1"/>
    <property type="molecule type" value="Genomic_DNA"/>
</dbReference>
<name>A0AAU9RHH5_THLAR</name>
<accession>A0AAU9RHH5</accession>
<dbReference type="Proteomes" id="UP000836841">
    <property type="component" value="Unassembled WGS sequence"/>
</dbReference>
<keyword evidence="2" id="KW-1185">Reference proteome</keyword>
<protein>
    <submittedName>
        <fullName evidence="1">Uncharacterized protein</fullName>
    </submittedName>
</protein>
<proteinExistence type="predicted"/>
<comment type="caution">
    <text evidence="1">The sequence shown here is derived from an EMBL/GenBank/DDBJ whole genome shotgun (WGS) entry which is preliminary data.</text>
</comment>
<gene>
    <name evidence="1" type="ORF">TAV2_LOCUS4908</name>
</gene>
<dbReference type="AlphaFoldDB" id="A0AAU9RHH5"/>
<evidence type="ECO:0000313" key="1">
    <source>
        <dbReference type="EMBL" id="CAH2042938.1"/>
    </source>
</evidence>
<organism evidence="1 2">
    <name type="scientific">Thlaspi arvense</name>
    <name type="common">Field penny-cress</name>
    <dbReference type="NCBI Taxonomy" id="13288"/>
    <lineage>
        <taxon>Eukaryota</taxon>
        <taxon>Viridiplantae</taxon>
        <taxon>Streptophyta</taxon>
        <taxon>Embryophyta</taxon>
        <taxon>Tracheophyta</taxon>
        <taxon>Spermatophyta</taxon>
        <taxon>Magnoliopsida</taxon>
        <taxon>eudicotyledons</taxon>
        <taxon>Gunneridae</taxon>
        <taxon>Pentapetalae</taxon>
        <taxon>rosids</taxon>
        <taxon>malvids</taxon>
        <taxon>Brassicales</taxon>
        <taxon>Brassicaceae</taxon>
        <taxon>Thlaspideae</taxon>
        <taxon>Thlaspi</taxon>
    </lineage>
</organism>
<sequence>MEHLIVVGLWCAHSEHNMRPSIRQAIKVLNFETPLPNLPATMPVSTYLSPLNARESTQSQT</sequence>